<dbReference type="EMBL" id="SDMP01000001">
    <property type="protein sequence ID" value="RYR78447.1"/>
    <property type="molecule type" value="Genomic_DNA"/>
</dbReference>
<organism evidence="2 3">
    <name type="scientific">Arachis hypogaea</name>
    <name type="common">Peanut</name>
    <dbReference type="NCBI Taxonomy" id="3818"/>
    <lineage>
        <taxon>Eukaryota</taxon>
        <taxon>Viridiplantae</taxon>
        <taxon>Streptophyta</taxon>
        <taxon>Embryophyta</taxon>
        <taxon>Tracheophyta</taxon>
        <taxon>Spermatophyta</taxon>
        <taxon>Magnoliopsida</taxon>
        <taxon>eudicotyledons</taxon>
        <taxon>Gunneridae</taxon>
        <taxon>Pentapetalae</taxon>
        <taxon>rosids</taxon>
        <taxon>fabids</taxon>
        <taxon>Fabales</taxon>
        <taxon>Fabaceae</taxon>
        <taxon>Papilionoideae</taxon>
        <taxon>50 kb inversion clade</taxon>
        <taxon>dalbergioids sensu lato</taxon>
        <taxon>Dalbergieae</taxon>
        <taxon>Pterocarpus clade</taxon>
        <taxon>Arachis</taxon>
    </lineage>
</organism>
<proteinExistence type="predicted"/>
<evidence type="ECO:0000256" key="1">
    <source>
        <dbReference type="SAM" id="Coils"/>
    </source>
</evidence>
<keyword evidence="1" id="KW-0175">Coiled coil</keyword>
<evidence type="ECO:0000313" key="2">
    <source>
        <dbReference type="EMBL" id="RYR78447.1"/>
    </source>
</evidence>
<comment type="caution">
    <text evidence="2">The sequence shown here is derived from an EMBL/GenBank/DDBJ whole genome shotgun (WGS) entry which is preliminary data.</text>
</comment>
<name>A0A445ESY4_ARAHY</name>
<evidence type="ECO:0000313" key="3">
    <source>
        <dbReference type="Proteomes" id="UP000289738"/>
    </source>
</evidence>
<reference evidence="2 3" key="1">
    <citation type="submission" date="2019-01" db="EMBL/GenBank/DDBJ databases">
        <title>Sequencing of cultivated peanut Arachis hypogaea provides insights into genome evolution and oil improvement.</title>
        <authorList>
            <person name="Chen X."/>
        </authorList>
    </citation>
    <scope>NUCLEOTIDE SEQUENCE [LARGE SCALE GENOMIC DNA]</scope>
    <source>
        <strain evidence="3">cv. Fuhuasheng</strain>
        <tissue evidence="2">Leaves</tissue>
    </source>
</reference>
<dbReference type="Proteomes" id="UP000289738">
    <property type="component" value="Chromosome A01"/>
</dbReference>
<sequence length="96" mass="10660">MAAPRLMEPVYYMETDLEEEKAHEITKLQDALHAMQIQVDEANARAVKERETAQKATEEAPPIIKETPVLVQDSAKIKEAPPGSFSFSPIKLASPN</sequence>
<keyword evidence="3" id="KW-1185">Reference proteome</keyword>
<feature type="coiled-coil region" evidence="1">
    <location>
        <begin position="25"/>
        <end position="59"/>
    </location>
</feature>
<dbReference type="STRING" id="3818.A0A445ESY4"/>
<dbReference type="AlphaFoldDB" id="A0A445ESY4"/>
<protein>
    <submittedName>
        <fullName evidence="2">Uncharacterized protein</fullName>
    </submittedName>
</protein>
<accession>A0A445ESY4</accession>
<gene>
    <name evidence="2" type="ORF">Ahy_A01g003263</name>
</gene>